<proteinExistence type="inferred from homology"/>
<comment type="caution">
    <text evidence="3">Lacks conserved residue(s) required for the propagation of feature annotation.</text>
</comment>
<dbReference type="InterPro" id="IPR003786">
    <property type="entry name" value="FdhD"/>
</dbReference>
<dbReference type="NCBIfam" id="TIGR00129">
    <property type="entry name" value="fdhD_narQ"/>
    <property type="match status" value="1"/>
</dbReference>
<dbReference type="InterPro" id="IPR016193">
    <property type="entry name" value="Cytidine_deaminase-like"/>
</dbReference>
<dbReference type="Pfam" id="PF02634">
    <property type="entry name" value="FdhD-NarQ"/>
    <property type="match status" value="1"/>
</dbReference>
<dbReference type="PIRSF" id="PIRSF015626">
    <property type="entry name" value="FdhD"/>
    <property type="match status" value="1"/>
</dbReference>
<dbReference type="RefSeq" id="WP_078921426.1">
    <property type="nucleotide sequence ID" value="NZ_FUYB01000003.1"/>
</dbReference>
<sequence length="274" mass="29570">MNLVAEFDTELLATSQAVVAKRYAQGTWSEQPDRIAEEVPLALIYNGIAHAVMLGTPADLEDFALGFSLTEGLISHAKDLHDVEVVVSELGLELHLEIASAAFHGFKASRRQMAGRTGCGLCGQETLQQAIRPVSKVGHTLQLQPHALERALNQLPDWQSLHQTTGGVHAAAWADLEGHLQLLREDVGRHNALDKLLGALFKAKVDTRHGFLLLTSRASHELVYKAAFAGIELIAAVSAPTSLALRHAEEAGLTLVGWVRKGGFSVYSGQKRVG</sequence>
<gene>
    <name evidence="3" type="primary">fdhD</name>
    <name evidence="4" type="ORF">SAMN02745130_00936</name>
</gene>
<dbReference type="GO" id="GO:0016783">
    <property type="term" value="F:sulfurtransferase activity"/>
    <property type="evidence" value="ECO:0007669"/>
    <property type="project" value="InterPro"/>
</dbReference>
<dbReference type="PANTHER" id="PTHR30592:SF1">
    <property type="entry name" value="SULFUR CARRIER PROTEIN FDHD"/>
    <property type="match status" value="1"/>
</dbReference>
<evidence type="ECO:0000256" key="2">
    <source>
        <dbReference type="ARBA" id="ARBA00023150"/>
    </source>
</evidence>
<dbReference type="STRING" id="92487.SAMN02745130_00936"/>
<comment type="subcellular location">
    <subcellularLocation>
        <location evidence="3">Cytoplasm</location>
    </subcellularLocation>
</comment>
<evidence type="ECO:0000256" key="1">
    <source>
        <dbReference type="ARBA" id="ARBA00022490"/>
    </source>
</evidence>
<dbReference type="Gene3D" id="3.40.140.10">
    <property type="entry name" value="Cytidine Deaminase, domain 2"/>
    <property type="match status" value="1"/>
</dbReference>
<dbReference type="Gene3D" id="3.10.20.10">
    <property type="match status" value="1"/>
</dbReference>
<organism evidence="4 5">
    <name type="scientific">Thiothrix eikelboomii</name>
    <dbReference type="NCBI Taxonomy" id="92487"/>
    <lineage>
        <taxon>Bacteria</taxon>
        <taxon>Pseudomonadati</taxon>
        <taxon>Pseudomonadota</taxon>
        <taxon>Gammaproteobacteria</taxon>
        <taxon>Thiotrichales</taxon>
        <taxon>Thiotrichaceae</taxon>
        <taxon>Thiothrix</taxon>
    </lineage>
</organism>
<evidence type="ECO:0000313" key="5">
    <source>
        <dbReference type="Proteomes" id="UP000190460"/>
    </source>
</evidence>
<keyword evidence="5" id="KW-1185">Reference proteome</keyword>
<evidence type="ECO:0000313" key="4">
    <source>
        <dbReference type="EMBL" id="SKA71900.1"/>
    </source>
</evidence>
<dbReference type="AlphaFoldDB" id="A0A1T4W3R2"/>
<comment type="function">
    <text evidence="3">Required for formate dehydrogenase (FDH) activity. Acts as a sulfur carrier protein that transfers sulfur from IscS to the molybdenum cofactor prior to its insertion into FDH.</text>
</comment>
<dbReference type="EMBL" id="FUYB01000003">
    <property type="protein sequence ID" value="SKA71900.1"/>
    <property type="molecule type" value="Genomic_DNA"/>
</dbReference>
<keyword evidence="1 3" id="KW-0963">Cytoplasm</keyword>
<dbReference type="PANTHER" id="PTHR30592">
    <property type="entry name" value="FORMATE DEHYDROGENASE"/>
    <property type="match status" value="1"/>
</dbReference>
<dbReference type="GO" id="GO:0097163">
    <property type="term" value="F:sulfur carrier activity"/>
    <property type="evidence" value="ECO:0007669"/>
    <property type="project" value="UniProtKB-UniRule"/>
</dbReference>
<reference evidence="4 5" key="1">
    <citation type="submission" date="2017-02" db="EMBL/GenBank/DDBJ databases">
        <authorList>
            <person name="Peterson S.W."/>
        </authorList>
    </citation>
    <scope>NUCLEOTIDE SEQUENCE [LARGE SCALE GENOMIC DNA]</scope>
    <source>
        <strain evidence="4 5">ATCC 49788</strain>
    </source>
</reference>
<protein>
    <recommendedName>
        <fullName evidence="3">Sulfur carrier protein FdhD</fullName>
    </recommendedName>
</protein>
<feature type="active site" description="Cysteine persulfide intermediate" evidence="3">
    <location>
        <position position="119"/>
    </location>
</feature>
<accession>A0A1T4W3R2</accession>
<evidence type="ECO:0000256" key="3">
    <source>
        <dbReference type="HAMAP-Rule" id="MF_00187"/>
    </source>
</evidence>
<keyword evidence="2 3" id="KW-0501">Molybdenum cofactor biosynthesis</keyword>
<comment type="similarity">
    <text evidence="3">Belongs to the FdhD family.</text>
</comment>
<dbReference type="HAMAP" id="MF_00187">
    <property type="entry name" value="FdhD"/>
    <property type="match status" value="1"/>
</dbReference>
<dbReference type="OrthoDB" id="3197277at2"/>
<name>A0A1T4W3R2_9GAMM</name>
<dbReference type="GO" id="GO:0005737">
    <property type="term" value="C:cytoplasm"/>
    <property type="evidence" value="ECO:0007669"/>
    <property type="project" value="UniProtKB-SubCell"/>
</dbReference>
<dbReference type="SUPFAM" id="SSF53927">
    <property type="entry name" value="Cytidine deaminase-like"/>
    <property type="match status" value="1"/>
</dbReference>
<dbReference type="Proteomes" id="UP000190460">
    <property type="component" value="Unassembled WGS sequence"/>
</dbReference>
<dbReference type="GO" id="GO:0006777">
    <property type="term" value="P:Mo-molybdopterin cofactor biosynthetic process"/>
    <property type="evidence" value="ECO:0007669"/>
    <property type="project" value="UniProtKB-UniRule"/>
</dbReference>